<proteinExistence type="predicted"/>
<feature type="domain" description="Aminoglycoside phosphotransferase" evidence="1">
    <location>
        <begin position="334"/>
        <end position="538"/>
    </location>
</feature>
<dbReference type="CDD" id="cd05120">
    <property type="entry name" value="APH_ChoK_like"/>
    <property type="match status" value="1"/>
</dbReference>
<dbReference type="OrthoDB" id="3250044at2759"/>
<dbReference type="Gene3D" id="3.90.1200.10">
    <property type="match status" value="1"/>
</dbReference>
<dbReference type="STRING" id="2025994.A0A2T3ALH7"/>
<dbReference type="Proteomes" id="UP000241462">
    <property type="component" value="Unassembled WGS sequence"/>
</dbReference>
<keyword evidence="2" id="KW-0808">Transferase</keyword>
<evidence type="ECO:0000313" key="3">
    <source>
        <dbReference type="Proteomes" id="UP000241462"/>
    </source>
</evidence>
<evidence type="ECO:0000259" key="1">
    <source>
        <dbReference type="Pfam" id="PF01636"/>
    </source>
</evidence>
<dbReference type="SUPFAM" id="SSF56112">
    <property type="entry name" value="Protein kinase-like (PK-like)"/>
    <property type="match status" value="1"/>
</dbReference>
<dbReference type="GO" id="GO:0016301">
    <property type="term" value="F:kinase activity"/>
    <property type="evidence" value="ECO:0007669"/>
    <property type="project" value="UniProtKB-KW"/>
</dbReference>
<organism evidence="2 3">
    <name type="scientific">Coniella lustricola</name>
    <dbReference type="NCBI Taxonomy" id="2025994"/>
    <lineage>
        <taxon>Eukaryota</taxon>
        <taxon>Fungi</taxon>
        <taxon>Dikarya</taxon>
        <taxon>Ascomycota</taxon>
        <taxon>Pezizomycotina</taxon>
        <taxon>Sordariomycetes</taxon>
        <taxon>Sordariomycetidae</taxon>
        <taxon>Diaporthales</taxon>
        <taxon>Schizoparmaceae</taxon>
        <taxon>Coniella</taxon>
    </lineage>
</organism>
<dbReference type="EMBL" id="KZ678376">
    <property type="protein sequence ID" value="PSS03225.1"/>
    <property type="molecule type" value="Genomic_DNA"/>
</dbReference>
<reference evidence="2 3" key="1">
    <citation type="journal article" date="2018" name="Mycol. Prog.">
        <title>Coniella lustricola, a new species from submerged detritus.</title>
        <authorList>
            <person name="Raudabaugh D.B."/>
            <person name="Iturriaga T."/>
            <person name="Carver A."/>
            <person name="Mondo S."/>
            <person name="Pangilinan J."/>
            <person name="Lipzen A."/>
            <person name="He G."/>
            <person name="Amirebrahimi M."/>
            <person name="Grigoriev I.V."/>
            <person name="Miller A.N."/>
        </authorList>
    </citation>
    <scope>NUCLEOTIDE SEQUENCE [LARGE SCALE GENOMIC DNA]</scope>
    <source>
        <strain evidence="2 3">B22-T-1</strain>
    </source>
</reference>
<name>A0A2T3ALH7_9PEZI</name>
<protein>
    <submittedName>
        <fullName evidence="2">Kinase-like domain-containing protein</fullName>
    </submittedName>
</protein>
<dbReference type="InterPro" id="IPR002575">
    <property type="entry name" value="Aminoglycoside_PTrfase"/>
</dbReference>
<evidence type="ECO:0000313" key="2">
    <source>
        <dbReference type="EMBL" id="PSS03225.1"/>
    </source>
</evidence>
<sequence length="573" mass="64492">MASTHPEVVANALALLETIEEPHPSGALLATFITEALKPAAAAHFLSTRLLAGNAQALVSTWTHIVKSVTSNGTATQQVDRDTRQHIFERDGGKCCITGRAASIWDPLVVVPVLPLPLGWITDEKLVNDMLGAFFGSNYRDWWLFYTAHPDSISPYGSHWLLRKSAAEAFARGLVRLDRIPQSMIEYEVRHVTLRPHDEILINGYFPVLGDHSRCKVPKIDPRFLGTQARLSQSIQLLQIAQDIKQDEIQTVRDLQSRQSRETQALSRPQSRQRSCLNNVLCKITLTVWLLVPSPVRIKIYNWLRLIGKATFKLSDGSSTVQRLPFGLYLKSQRDVRAIRDEFAALQLVRQLTSIPVPQPLDMISTKTTASQTNDHHDRDDAEPVSYILESRLPGMPLSNCQFVLSDRECGRIEEQLAEYLVELRSIPNNANADRPICSVLGEQCSDTRIRGGVPVGPFADEAEFNQNLRFPDHPNRQGHQIVFTHADLNPRNILVGHGLQADGSVGWGITGIVDWEMAGYYPEYWDYTKALFEGFRWTTRYKNVIKSAFRRLGCYDGELEIEVQSWESGDGC</sequence>
<dbReference type="InterPro" id="IPR011009">
    <property type="entry name" value="Kinase-like_dom_sf"/>
</dbReference>
<gene>
    <name evidence="2" type="ORF">BD289DRAFT_219084</name>
</gene>
<dbReference type="AlphaFoldDB" id="A0A2T3ALH7"/>
<accession>A0A2T3ALH7</accession>
<keyword evidence="3" id="KW-1185">Reference proteome</keyword>
<dbReference type="InParanoid" id="A0A2T3ALH7"/>
<dbReference type="PANTHER" id="PTHR21310">
    <property type="entry name" value="AMINOGLYCOSIDE PHOSPHOTRANSFERASE-RELATED-RELATED"/>
    <property type="match status" value="1"/>
</dbReference>
<dbReference type="InterPro" id="IPR051678">
    <property type="entry name" value="AGP_Transferase"/>
</dbReference>
<dbReference type="Pfam" id="PF01636">
    <property type="entry name" value="APH"/>
    <property type="match status" value="1"/>
</dbReference>
<dbReference type="PANTHER" id="PTHR21310:SF58">
    <property type="entry name" value="AMINOGLYCOSIDE PHOSPHOTRANSFERASE DOMAIN-CONTAINING PROTEIN"/>
    <property type="match status" value="1"/>
</dbReference>
<keyword evidence="2" id="KW-0418">Kinase</keyword>